<dbReference type="InterPro" id="IPR027794">
    <property type="entry name" value="tRNase_Z_dom"/>
</dbReference>
<dbReference type="GO" id="GO:0046872">
    <property type="term" value="F:metal ion binding"/>
    <property type="evidence" value="ECO:0007669"/>
    <property type="project" value="UniProtKB-KW"/>
</dbReference>
<keyword evidence="7" id="KW-0479">Metal-binding</keyword>
<comment type="similarity">
    <text evidence="3">Belongs to the RNase Z family.</text>
</comment>
<evidence type="ECO:0000256" key="8">
    <source>
        <dbReference type="ARBA" id="ARBA00022759"/>
    </source>
</evidence>
<evidence type="ECO:0000256" key="9">
    <source>
        <dbReference type="ARBA" id="ARBA00022801"/>
    </source>
</evidence>
<feature type="domain" description="tRNase Z endonuclease" evidence="11">
    <location>
        <begin position="53"/>
        <end position="90"/>
    </location>
</feature>
<evidence type="ECO:0000256" key="5">
    <source>
        <dbReference type="ARBA" id="ARBA00022694"/>
    </source>
</evidence>
<dbReference type="STRING" id="36166.T1GPZ9"/>
<evidence type="ECO:0000256" key="3">
    <source>
        <dbReference type="ARBA" id="ARBA00007823"/>
    </source>
</evidence>
<dbReference type="PANTHER" id="PTHR12553">
    <property type="entry name" value="ZINC PHOSPHODIESTERASE ELAC PROTEIN 2"/>
    <property type="match status" value="1"/>
</dbReference>
<dbReference type="HOGENOM" id="CLU_1086996_0_0_1"/>
<dbReference type="EnsemblMetazoa" id="MESCA005695-RA">
    <property type="protein sequence ID" value="MESCA005695-PA"/>
    <property type="gene ID" value="MESCA005695"/>
</dbReference>
<name>T1GPZ9_MEGSC</name>
<dbReference type="Gene3D" id="3.60.15.10">
    <property type="entry name" value="Ribonuclease Z/Hydroxyacylglutathione hydrolase-like"/>
    <property type="match status" value="1"/>
</dbReference>
<keyword evidence="8" id="KW-0255">Endonuclease</keyword>
<dbReference type="GO" id="GO:0042781">
    <property type="term" value="F:3'-tRNA processing endoribonuclease activity"/>
    <property type="evidence" value="ECO:0007669"/>
    <property type="project" value="UniProtKB-EC"/>
</dbReference>
<reference evidence="12" key="2">
    <citation type="submission" date="2015-06" db="UniProtKB">
        <authorList>
            <consortium name="EnsemblMetazoa"/>
        </authorList>
    </citation>
    <scope>IDENTIFICATION</scope>
</reference>
<keyword evidence="9" id="KW-0378">Hydrolase</keyword>
<evidence type="ECO:0000256" key="4">
    <source>
        <dbReference type="ARBA" id="ARBA00012477"/>
    </source>
</evidence>
<keyword evidence="6" id="KW-0540">Nuclease</keyword>
<dbReference type="InterPro" id="IPR036866">
    <property type="entry name" value="RibonucZ/Hydroxyglut_hydro"/>
</dbReference>
<dbReference type="EMBL" id="CAQQ02035455">
    <property type="status" value="NOT_ANNOTATED_CDS"/>
    <property type="molecule type" value="Genomic_DNA"/>
</dbReference>
<evidence type="ECO:0000256" key="10">
    <source>
        <dbReference type="ARBA" id="ARBA00022833"/>
    </source>
</evidence>
<dbReference type="Pfam" id="PF13691">
    <property type="entry name" value="Lactamase_B_4"/>
    <property type="match status" value="1"/>
</dbReference>
<proteinExistence type="inferred from homology"/>
<keyword evidence="10" id="KW-0862">Zinc</keyword>
<keyword evidence="5" id="KW-0819">tRNA processing</keyword>
<reference evidence="13" key="1">
    <citation type="submission" date="2013-02" db="EMBL/GenBank/DDBJ databases">
        <authorList>
            <person name="Hughes D."/>
        </authorList>
    </citation>
    <scope>NUCLEOTIDE SEQUENCE</scope>
    <source>
        <strain>Durham</strain>
        <strain evidence="13">NC isolate 2 -- Noor lab</strain>
    </source>
</reference>
<accession>T1GPZ9</accession>
<dbReference type="GO" id="GO:1990180">
    <property type="term" value="P:mitochondrial tRNA 3'-end processing"/>
    <property type="evidence" value="ECO:0007669"/>
    <property type="project" value="TreeGrafter"/>
</dbReference>
<dbReference type="Proteomes" id="UP000015102">
    <property type="component" value="Unassembled WGS sequence"/>
</dbReference>
<evidence type="ECO:0000256" key="6">
    <source>
        <dbReference type="ARBA" id="ARBA00022722"/>
    </source>
</evidence>
<dbReference type="EMBL" id="CAQQ02035457">
    <property type="status" value="NOT_ANNOTATED_CDS"/>
    <property type="molecule type" value="Genomic_DNA"/>
</dbReference>
<sequence length="256" mass="28469">MNVIPYNITVILKDGKKLIRTSFLCKGRRSLEHDCPCNHRGYTSSLVAIVISYLFNCGEGTQRLAHEHRTKLARLEHIFLTRTSWSQVGGLPGLTLTVQDAGVPNLTLHGAPGLDEIFQGMRRFVILKDLKVETIDNSNGEIYEDNVMKVRAVPIRKAASQKIEAIEELDIETDETDYYSHENGNHKCPGDSKMNIVKKPRREENISEFFLAAAVSFLQTLVGPVKTFGLPFKSVTALLSLASLLKSLESSGSPQN</sequence>
<comment type="catalytic activity">
    <reaction evidence="1">
        <text>Endonucleolytic cleavage of RNA, removing extra 3' nucleotides from tRNA precursor, generating 3' termini of tRNAs. A 3'-hydroxy group is left at the tRNA terminus and a 5'-phosphoryl group is left at the trailer molecule.</text>
        <dbReference type="EC" id="3.1.26.11"/>
    </reaction>
</comment>
<evidence type="ECO:0000259" key="11">
    <source>
        <dbReference type="Pfam" id="PF13691"/>
    </source>
</evidence>
<evidence type="ECO:0000313" key="13">
    <source>
        <dbReference type="Proteomes" id="UP000015102"/>
    </source>
</evidence>
<evidence type="ECO:0000256" key="2">
    <source>
        <dbReference type="ARBA" id="ARBA00001947"/>
    </source>
</evidence>
<protein>
    <recommendedName>
        <fullName evidence="4">ribonuclease Z</fullName>
        <ecNumber evidence="4">3.1.26.11</ecNumber>
    </recommendedName>
</protein>
<dbReference type="GO" id="GO:0005739">
    <property type="term" value="C:mitochondrion"/>
    <property type="evidence" value="ECO:0007669"/>
    <property type="project" value="TreeGrafter"/>
</dbReference>
<dbReference type="PANTHER" id="PTHR12553:SF49">
    <property type="entry name" value="ZINC PHOSPHODIESTERASE ELAC PROTEIN 2"/>
    <property type="match status" value="1"/>
</dbReference>
<comment type="cofactor">
    <cofactor evidence="2">
        <name>Zn(2+)</name>
        <dbReference type="ChEBI" id="CHEBI:29105"/>
    </cofactor>
</comment>
<dbReference type="EC" id="3.1.26.11" evidence="4"/>
<dbReference type="AlphaFoldDB" id="T1GPZ9"/>
<dbReference type="EMBL" id="CAQQ02035456">
    <property type="status" value="NOT_ANNOTATED_CDS"/>
    <property type="molecule type" value="Genomic_DNA"/>
</dbReference>
<dbReference type="InterPro" id="IPR047151">
    <property type="entry name" value="RNZ2-like"/>
</dbReference>
<organism evidence="12 13">
    <name type="scientific">Megaselia scalaris</name>
    <name type="common">Humpbacked fly</name>
    <name type="synonym">Phora scalaris</name>
    <dbReference type="NCBI Taxonomy" id="36166"/>
    <lineage>
        <taxon>Eukaryota</taxon>
        <taxon>Metazoa</taxon>
        <taxon>Ecdysozoa</taxon>
        <taxon>Arthropoda</taxon>
        <taxon>Hexapoda</taxon>
        <taxon>Insecta</taxon>
        <taxon>Pterygota</taxon>
        <taxon>Neoptera</taxon>
        <taxon>Endopterygota</taxon>
        <taxon>Diptera</taxon>
        <taxon>Brachycera</taxon>
        <taxon>Muscomorpha</taxon>
        <taxon>Platypezoidea</taxon>
        <taxon>Phoridae</taxon>
        <taxon>Megaseliini</taxon>
        <taxon>Megaselia</taxon>
    </lineage>
</organism>
<evidence type="ECO:0000256" key="1">
    <source>
        <dbReference type="ARBA" id="ARBA00000402"/>
    </source>
</evidence>
<dbReference type="EMBL" id="CAQQ02035458">
    <property type="status" value="NOT_ANNOTATED_CDS"/>
    <property type="molecule type" value="Genomic_DNA"/>
</dbReference>
<dbReference type="SUPFAM" id="SSF56281">
    <property type="entry name" value="Metallo-hydrolase/oxidoreductase"/>
    <property type="match status" value="1"/>
</dbReference>
<evidence type="ECO:0000256" key="7">
    <source>
        <dbReference type="ARBA" id="ARBA00022723"/>
    </source>
</evidence>
<keyword evidence="13" id="KW-1185">Reference proteome</keyword>
<evidence type="ECO:0000313" key="12">
    <source>
        <dbReference type="EnsemblMetazoa" id="MESCA005695-PA"/>
    </source>
</evidence>